<dbReference type="AlphaFoldDB" id="A0ABD3C8K9"/>
<dbReference type="Gene3D" id="1.10.287.110">
    <property type="entry name" value="DnaJ domain"/>
    <property type="match status" value="1"/>
</dbReference>
<gene>
    <name evidence="2" type="ORF">CASFOL_030448</name>
</gene>
<comment type="caution">
    <text evidence="2">The sequence shown here is derived from an EMBL/GenBank/DDBJ whole genome shotgun (WGS) entry which is preliminary data.</text>
</comment>
<evidence type="ECO:0000313" key="3">
    <source>
        <dbReference type="Proteomes" id="UP001632038"/>
    </source>
</evidence>
<dbReference type="EMBL" id="JAVIJP010000048">
    <property type="protein sequence ID" value="KAL3625919.1"/>
    <property type="molecule type" value="Genomic_DNA"/>
</dbReference>
<name>A0ABD3C8K9_9LAMI</name>
<reference evidence="3" key="1">
    <citation type="journal article" date="2024" name="IScience">
        <title>Strigolactones Initiate the Formation of Haustorium-like Structures in Castilleja.</title>
        <authorList>
            <person name="Buerger M."/>
            <person name="Peterson D."/>
            <person name="Chory J."/>
        </authorList>
    </citation>
    <scope>NUCLEOTIDE SEQUENCE [LARGE SCALE GENOMIC DNA]</scope>
</reference>
<dbReference type="PANTHER" id="PTHR47422:SF1">
    <property type="entry name" value="DNAJ HEAT SHOCK N-TERMINAL DOMAIN-CONTAINING PROTEIN"/>
    <property type="match status" value="1"/>
</dbReference>
<dbReference type="InterPro" id="IPR036869">
    <property type="entry name" value="J_dom_sf"/>
</dbReference>
<protein>
    <recommendedName>
        <fullName evidence="1">J domain-containing protein</fullName>
    </recommendedName>
</protein>
<dbReference type="InterPro" id="IPR001623">
    <property type="entry name" value="DnaJ_domain"/>
</dbReference>
<accession>A0ABD3C8K9</accession>
<feature type="domain" description="J" evidence="1">
    <location>
        <begin position="69"/>
        <end position="111"/>
    </location>
</feature>
<evidence type="ECO:0000259" key="1">
    <source>
        <dbReference type="Pfam" id="PF00226"/>
    </source>
</evidence>
<organism evidence="2 3">
    <name type="scientific">Castilleja foliolosa</name>
    <dbReference type="NCBI Taxonomy" id="1961234"/>
    <lineage>
        <taxon>Eukaryota</taxon>
        <taxon>Viridiplantae</taxon>
        <taxon>Streptophyta</taxon>
        <taxon>Embryophyta</taxon>
        <taxon>Tracheophyta</taxon>
        <taxon>Spermatophyta</taxon>
        <taxon>Magnoliopsida</taxon>
        <taxon>eudicotyledons</taxon>
        <taxon>Gunneridae</taxon>
        <taxon>Pentapetalae</taxon>
        <taxon>asterids</taxon>
        <taxon>lamiids</taxon>
        <taxon>Lamiales</taxon>
        <taxon>Orobanchaceae</taxon>
        <taxon>Pedicularideae</taxon>
        <taxon>Castillejinae</taxon>
        <taxon>Castilleja</taxon>
    </lineage>
</organism>
<evidence type="ECO:0000313" key="2">
    <source>
        <dbReference type="EMBL" id="KAL3625919.1"/>
    </source>
</evidence>
<proteinExistence type="predicted"/>
<dbReference type="Proteomes" id="UP001632038">
    <property type="component" value="Unassembled WGS sequence"/>
</dbReference>
<keyword evidence="3" id="KW-1185">Reference proteome</keyword>
<dbReference type="InterPro" id="IPR011009">
    <property type="entry name" value="Kinase-like_dom_sf"/>
</dbReference>
<dbReference type="SUPFAM" id="SSF56112">
    <property type="entry name" value="Protein kinase-like (PK-like)"/>
    <property type="match status" value="1"/>
</dbReference>
<sequence length="152" mass="18173">MPDPKIKLLKFVNKYDPADERHILHLYDYFYHQEHLFIVTELLRANLHAFKKYNRESDAEPYLTLQRLQYWKLSLIVHPHKSSHPQAQQAFVKLDKAFKNLQDPDKRKALDDRIKLKEEQDAFKANLKAMCEAAQWTRLQEMDAKAAPKREE</sequence>
<dbReference type="SUPFAM" id="SSF46565">
    <property type="entry name" value="Chaperone J-domain"/>
    <property type="match status" value="1"/>
</dbReference>
<dbReference type="PANTHER" id="PTHR47422">
    <property type="entry name" value="DNAJ HEAT SHOCK N-TERMINAL DOMAIN-CONTAINING PROTEIN"/>
    <property type="match status" value="1"/>
</dbReference>
<dbReference type="Pfam" id="PF00226">
    <property type="entry name" value="DnaJ"/>
    <property type="match status" value="1"/>
</dbReference>